<dbReference type="EMBL" id="RCMK01003947">
    <property type="protein sequence ID" value="KAG2873020.1"/>
    <property type="molecule type" value="Genomic_DNA"/>
</dbReference>
<organism evidence="1 2">
    <name type="scientific">Phytophthora cactorum</name>
    <dbReference type="NCBI Taxonomy" id="29920"/>
    <lineage>
        <taxon>Eukaryota</taxon>
        <taxon>Sar</taxon>
        <taxon>Stramenopiles</taxon>
        <taxon>Oomycota</taxon>
        <taxon>Peronosporomycetes</taxon>
        <taxon>Peronosporales</taxon>
        <taxon>Peronosporaceae</taxon>
        <taxon>Phytophthora</taxon>
    </lineage>
</organism>
<proteinExistence type="predicted"/>
<reference evidence="1" key="1">
    <citation type="submission" date="2018-10" db="EMBL/GenBank/DDBJ databases">
        <title>Effector identification in a new, highly contiguous assembly of the strawberry crown rot pathogen Phytophthora cactorum.</title>
        <authorList>
            <person name="Armitage A.D."/>
            <person name="Nellist C.F."/>
            <person name="Bates H."/>
            <person name="Vickerstaff R.J."/>
            <person name="Harrison R.J."/>
        </authorList>
    </citation>
    <scope>NUCLEOTIDE SEQUENCE</scope>
    <source>
        <strain evidence="1">4040</strain>
    </source>
</reference>
<dbReference type="AlphaFoldDB" id="A0A8T1A977"/>
<evidence type="ECO:0000313" key="1">
    <source>
        <dbReference type="EMBL" id="KAG2873020.1"/>
    </source>
</evidence>
<gene>
    <name evidence="1" type="ORF">PC117_g27907</name>
</gene>
<protein>
    <submittedName>
        <fullName evidence="1">Uncharacterized protein</fullName>
    </submittedName>
</protein>
<evidence type="ECO:0000313" key="2">
    <source>
        <dbReference type="Proteomes" id="UP000736787"/>
    </source>
</evidence>
<comment type="caution">
    <text evidence="1">The sequence shown here is derived from an EMBL/GenBank/DDBJ whole genome shotgun (WGS) entry which is preliminary data.</text>
</comment>
<accession>A0A8T1A977</accession>
<name>A0A8T1A977_9STRA</name>
<dbReference type="Proteomes" id="UP000736787">
    <property type="component" value="Unassembled WGS sequence"/>
</dbReference>
<sequence>MTNDEQSTVLAAAYINTGAEFKPTIVMCEQQRPPYDPNSSPFPVFPVCCASSASAHSRRRSWGLSVGN</sequence>